<evidence type="ECO:0000313" key="1">
    <source>
        <dbReference type="EMBL" id="AWG44303.1"/>
    </source>
</evidence>
<protein>
    <recommendedName>
        <fullName evidence="3">HTH domain-containing protein</fullName>
    </recommendedName>
</protein>
<organism evidence="1 2">
    <name type="scientific">Priestia filamentosa</name>
    <dbReference type="NCBI Taxonomy" id="1402861"/>
    <lineage>
        <taxon>Bacteria</taxon>
        <taxon>Bacillati</taxon>
        <taxon>Bacillota</taxon>
        <taxon>Bacilli</taxon>
        <taxon>Bacillales</taxon>
        <taxon>Bacillaceae</taxon>
        <taxon>Priestia</taxon>
    </lineage>
</organism>
<proteinExistence type="predicted"/>
<dbReference type="SUPFAM" id="SSF46785">
    <property type="entry name" value="Winged helix' DNA-binding domain"/>
    <property type="match status" value="1"/>
</dbReference>
<dbReference type="RefSeq" id="WP_063592785.1">
    <property type="nucleotide sequence ID" value="NZ_CP015328.1"/>
</dbReference>
<geneLocation type="plasmid" evidence="2">
    <name>pbeh6</name>
</geneLocation>
<dbReference type="OrthoDB" id="2697418at2"/>
<dbReference type="EMBL" id="CP015328">
    <property type="protein sequence ID" value="AWG44303.1"/>
    <property type="molecule type" value="Genomic_DNA"/>
</dbReference>
<dbReference type="AlphaFoldDB" id="A0A2S1LZR0"/>
<reference evidence="1 2" key="1">
    <citation type="journal article" date="2015" name="PLoS ONE">
        <title>Genome Sequence of Bacillus endophyticus and Analysis of Its Companion Mechanism in the Ketogulonigenium vulgare-Bacillus Strain Consortium.</title>
        <authorList>
            <person name="Jia N."/>
            <person name="Du J."/>
            <person name="Ding M.Z."/>
            <person name="Gao F."/>
            <person name="Yuan Y.J."/>
        </authorList>
    </citation>
    <scope>NUCLEOTIDE SEQUENCE [LARGE SCALE GENOMIC DNA]</scope>
    <source>
        <strain evidence="1 2">Hbe603</strain>
        <plasmid evidence="2">pbeh6</plasmid>
    </source>
</reference>
<dbReference type="Proteomes" id="UP000036202">
    <property type="component" value="Plasmid pbeh6"/>
</dbReference>
<keyword evidence="2" id="KW-1185">Reference proteome</keyword>
<dbReference type="KEGG" id="beo:BEH_26315"/>
<sequence length="339" mass="39809">MLIFSNDFARMQNYESYTKTQNEQKQMKYKLLSMVESVFGDSYARLKPETRNAIDMICFLATEKGFVYAKDTYFAEKHDISARTIRRVMKTLEEAGKIVKAHRSSSKHNGRGAAVYFFVNHPYFAYWTTYFGFDVQAYVQAENAEIPCESKDEEAKKVSTYSLPNNYIKDHFMYKTIPFIKGVPKLINQAFKDMFKESLRDLYLRVRMASQKACQSVSMTLSKKDIHSIAYESIHVLFTYIKTRSMSFEEQCKLVYRIALNKFNELVQPEDKTNKKETVVVTPRKIVRKEMLPDWFKAQQEQEQTIKSKESVCTESEEEEMARMKTILSQYREELDSLC</sequence>
<dbReference type="InterPro" id="IPR036390">
    <property type="entry name" value="WH_DNA-bd_sf"/>
</dbReference>
<accession>A0A2S1LZR0</accession>
<evidence type="ECO:0000313" key="2">
    <source>
        <dbReference type="Proteomes" id="UP000036202"/>
    </source>
</evidence>
<gene>
    <name evidence="1" type="ORF">BEH_26315</name>
</gene>
<name>A0A2S1LZR0_9BACI</name>
<keyword evidence="1" id="KW-0614">Plasmid</keyword>
<evidence type="ECO:0008006" key="3">
    <source>
        <dbReference type="Google" id="ProtNLM"/>
    </source>
</evidence>